<dbReference type="AlphaFoldDB" id="A0A6V8HB16"/>
<protein>
    <submittedName>
        <fullName evidence="2">Uncharacterized protein</fullName>
    </submittedName>
</protein>
<accession>A0A6V8HB16</accession>
<name>A0A6V8HB16_TALPI</name>
<feature type="region of interest" description="Disordered" evidence="1">
    <location>
        <begin position="1"/>
        <end position="38"/>
    </location>
</feature>
<evidence type="ECO:0000313" key="3">
    <source>
        <dbReference type="Proteomes" id="UP000053095"/>
    </source>
</evidence>
<gene>
    <name evidence="2" type="ORF">TCE0_033r09474</name>
</gene>
<keyword evidence="3" id="KW-1185">Reference proteome</keyword>
<organism evidence="2 3">
    <name type="scientific">Talaromyces pinophilus</name>
    <name type="common">Penicillium pinophilum</name>
    <dbReference type="NCBI Taxonomy" id="128442"/>
    <lineage>
        <taxon>Eukaryota</taxon>
        <taxon>Fungi</taxon>
        <taxon>Dikarya</taxon>
        <taxon>Ascomycota</taxon>
        <taxon>Pezizomycotina</taxon>
        <taxon>Eurotiomycetes</taxon>
        <taxon>Eurotiomycetidae</taxon>
        <taxon>Eurotiales</taxon>
        <taxon>Trichocomaceae</taxon>
        <taxon>Talaromyces</taxon>
        <taxon>Talaromyces sect. Talaromyces</taxon>
    </lineage>
</organism>
<proteinExistence type="predicted"/>
<sequence length="138" mass="14976">MSIENHSDEVKKSQQNGDGHDLRSSDSQNAGLEHAGSVVVEFDDDGYQDLHRADIEDIQFEIGGDVSGDSLGAETLFQDEVLHDEPGLELDDNSLDVHDGDVDTALYYIERDITQDLSGIGACFSESAPPIGLILEVE</sequence>
<dbReference type="EMBL" id="DF933829">
    <property type="protein sequence ID" value="GAM38612.1"/>
    <property type="molecule type" value="Genomic_DNA"/>
</dbReference>
<dbReference type="Proteomes" id="UP000053095">
    <property type="component" value="Unassembled WGS sequence"/>
</dbReference>
<evidence type="ECO:0000313" key="2">
    <source>
        <dbReference type="EMBL" id="GAM38612.1"/>
    </source>
</evidence>
<evidence type="ECO:0000256" key="1">
    <source>
        <dbReference type="SAM" id="MobiDB-lite"/>
    </source>
</evidence>
<reference evidence="3" key="1">
    <citation type="journal article" date="2015" name="Genome Announc.">
        <title>Draft genome sequence of Talaromyces cellulolyticus strain Y-94, a source of lignocellulosic biomass-degrading enzymes.</title>
        <authorList>
            <person name="Fujii T."/>
            <person name="Koike H."/>
            <person name="Sawayama S."/>
            <person name="Yano S."/>
            <person name="Inoue H."/>
        </authorList>
    </citation>
    <scope>NUCLEOTIDE SEQUENCE [LARGE SCALE GENOMIC DNA]</scope>
    <source>
        <strain evidence="3">Y-94</strain>
    </source>
</reference>
<feature type="compositionally biased region" description="Basic and acidic residues" evidence="1">
    <location>
        <begin position="1"/>
        <end position="24"/>
    </location>
</feature>
<comment type="caution">
    <text evidence="2">The sequence shown here is derived from an EMBL/GenBank/DDBJ whole genome shotgun (WGS) entry which is preliminary data.</text>
</comment>